<keyword evidence="4" id="KW-1185">Reference proteome</keyword>
<dbReference type="OrthoDB" id="5600110at2759"/>
<organism evidence="3 4">
    <name type="scientific">Dimargaris verticillata</name>
    <dbReference type="NCBI Taxonomy" id="2761393"/>
    <lineage>
        <taxon>Eukaryota</taxon>
        <taxon>Fungi</taxon>
        <taxon>Fungi incertae sedis</taxon>
        <taxon>Zoopagomycota</taxon>
        <taxon>Kickxellomycotina</taxon>
        <taxon>Dimargaritomycetes</taxon>
        <taxon>Dimargaritales</taxon>
        <taxon>Dimargaritaceae</taxon>
        <taxon>Dimargaris</taxon>
    </lineage>
</organism>
<dbReference type="EMBL" id="JANBQB010000066">
    <property type="protein sequence ID" value="KAJ1983186.1"/>
    <property type="molecule type" value="Genomic_DNA"/>
</dbReference>
<keyword evidence="2" id="KW-0732">Signal</keyword>
<evidence type="ECO:0000313" key="3">
    <source>
        <dbReference type="EMBL" id="KAJ1983186.1"/>
    </source>
</evidence>
<dbReference type="Proteomes" id="UP001151582">
    <property type="component" value="Unassembled WGS sequence"/>
</dbReference>
<name>A0A9W8BAT3_9FUNG</name>
<feature type="chain" id="PRO_5040878386" description="Carbohydrate-binding module family 19 domain-containing protein" evidence="2">
    <location>
        <begin position="22"/>
        <end position="188"/>
    </location>
</feature>
<comment type="caution">
    <text evidence="3">The sequence shown here is derived from an EMBL/GenBank/DDBJ whole genome shotgun (WGS) entry which is preliminary data.</text>
</comment>
<feature type="region of interest" description="Disordered" evidence="1">
    <location>
        <begin position="39"/>
        <end position="123"/>
    </location>
</feature>
<proteinExistence type="predicted"/>
<evidence type="ECO:0000313" key="4">
    <source>
        <dbReference type="Proteomes" id="UP001151582"/>
    </source>
</evidence>
<evidence type="ECO:0000256" key="1">
    <source>
        <dbReference type="SAM" id="MobiDB-lite"/>
    </source>
</evidence>
<evidence type="ECO:0008006" key="5">
    <source>
        <dbReference type="Google" id="ProtNLM"/>
    </source>
</evidence>
<feature type="compositionally biased region" description="Polar residues" evidence="1">
    <location>
        <begin position="54"/>
        <end position="77"/>
    </location>
</feature>
<accession>A0A9W8BAT3</accession>
<dbReference type="AlphaFoldDB" id="A0A9W8BAT3"/>
<evidence type="ECO:0000256" key="2">
    <source>
        <dbReference type="SAM" id="SignalP"/>
    </source>
</evidence>
<sequence>MYVKTTILALLAIGLIGSATAQNEQNTVIGSQAVPTEEYYRPQPTVKPYRPKPTYTQPSYTEPSYNEPSYTEPSYSEPTVEPTYSEPSYTKPSYTKPTEYPTSETKYEPEPTYVPKPHPHPPHPPHKCISGKMTCKASGKSPIFYACNFGQPIKMTCGAGTLCYNGVGGNIVCDYPNRGLSEPEYDNY</sequence>
<feature type="compositionally biased region" description="Polar residues" evidence="1">
    <location>
        <begin position="85"/>
        <end position="104"/>
    </location>
</feature>
<reference evidence="3" key="1">
    <citation type="submission" date="2022-07" db="EMBL/GenBank/DDBJ databases">
        <title>Phylogenomic reconstructions and comparative analyses of Kickxellomycotina fungi.</title>
        <authorList>
            <person name="Reynolds N.K."/>
            <person name="Stajich J.E."/>
            <person name="Barry K."/>
            <person name="Grigoriev I.V."/>
            <person name="Crous P."/>
            <person name="Smith M.E."/>
        </authorList>
    </citation>
    <scope>NUCLEOTIDE SEQUENCE</scope>
    <source>
        <strain evidence="3">RSA 567</strain>
    </source>
</reference>
<gene>
    <name evidence="3" type="ORF">H4R34_001431</name>
</gene>
<feature type="signal peptide" evidence="2">
    <location>
        <begin position="1"/>
        <end position="21"/>
    </location>
</feature>
<protein>
    <recommendedName>
        <fullName evidence="5">Carbohydrate-binding module family 19 domain-containing protein</fullName>
    </recommendedName>
</protein>